<dbReference type="FunCoup" id="A0A6I9QAB4">
    <property type="interactions" value="36"/>
</dbReference>
<proteinExistence type="predicted"/>
<dbReference type="KEGG" id="egu:105032737"/>
<evidence type="ECO:0000313" key="3">
    <source>
        <dbReference type="RefSeq" id="XP_010905574.1"/>
    </source>
</evidence>
<keyword evidence="2" id="KW-1185">Reference proteome</keyword>
<protein>
    <submittedName>
        <fullName evidence="3">Uncharacterized protein LOC105032737 isoform X1</fullName>
    </submittedName>
</protein>
<dbReference type="PANTHER" id="PTHR36385">
    <property type="entry name" value="OS07G0562900 PROTEIN"/>
    <property type="match status" value="1"/>
</dbReference>
<evidence type="ECO:0000256" key="1">
    <source>
        <dbReference type="SAM" id="MobiDB-lite"/>
    </source>
</evidence>
<dbReference type="RefSeq" id="XP_010905574.1">
    <property type="nucleotide sequence ID" value="XM_010907272.3"/>
</dbReference>
<dbReference type="AlphaFoldDB" id="A0A6I9QAB4"/>
<dbReference type="OrthoDB" id="1930685at2759"/>
<dbReference type="Proteomes" id="UP000504607">
    <property type="component" value="Unplaced"/>
</dbReference>
<organism evidence="2 3">
    <name type="scientific">Elaeis guineensis var. tenera</name>
    <name type="common">Oil palm</name>
    <dbReference type="NCBI Taxonomy" id="51953"/>
    <lineage>
        <taxon>Eukaryota</taxon>
        <taxon>Viridiplantae</taxon>
        <taxon>Streptophyta</taxon>
        <taxon>Embryophyta</taxon>
        <taxon>Tracheophyta</taxon>
        <taxon>Spermatophyta</taxon>
        <taxon>Magnoliopsida</taxon>
        <taxon>Liliopsida</taxon>
        <taxon>Arecaceae</taxon>
        <taxon>Arecoideae</taxon>
        <taxon>Cocoseae</taxon>
        <taxon>Elaeidinae</taxon>
        <taxon>Elaeis</taxon>
    </lineage>
</organism>
<feature type="region of interest" description="Disordered" evidence="1">
    <location>
        <begin position="1"/>
        <end position="60"/>
    </location>
</feature>
<gene>
    <name evidence="3" type="primary">LOC105032737</name>
</gene>
<reference evidence="3" key="1">
    <citation type="submission" date="2025-08" db="UniProtKB">
        <authorList>
            <consortium name="RefSeq"/>
        </authorList>
    </citation>
    <scope>IDENTIFICATION</scope>
</reference>
<accession>A0A6I9QAB4</accession>
<sequence>MAKNRNKKKNSQKKNGPVSMDISAENSIDAPQAMDTTEGKPSNPALGATDRKIKKTVPVKRSKNLRKLKGISRAITNSEKYDEKLSKNKNKMVRVQSAKLLYD</sequence>
<evidence type="ECO:0000313" key="2">
    <source>
        <dbReference type="Proteomes" id="UP000504607"/>
    </source>
</evidence>
<dbReference type="GeneID" id="105032737"/>
<dbReference type="RefSeq" id="XP_073115450.1">
    <property type="nucleotide sequence ID" value="XM_073259349.1"/>
</dbReference>
<dbReference type="PANTHER" id="PTHR36385:SF1">
    <property type="entry name" value="OS07G0562900 PROTEIN"/>
    <property type="match status" value="1"/>
</dbReference>
<feature type="compositionally biased region" description="Basic residues" evidence="1">
    <location>
        <begin position="1"/>
        <end position="12"/>
    </location>
</feature>
<dbReference type="InParanoid" id="A0A6I9QAB4"/>
<name>A0A6I9QAB4_ELAGV</name>